<reference evidence="13 14" key="1">
    <citation type="journal article" date="2013" name="Genome Biol.">
        <title>Genome of Acanthamoeba castellanii highlights extensive lateral gene transfer and early evolution of tyrosine kinase signaling.</title>
        <authorList>
            <person name="Clarke M."/>
            <person name="Lohan A.J."/>
            <person name="Liu B."/>
            <person name="Lagkouvardos I."/>
            <person name="Roy S."/>
            <person name="Zafar N."/>
            <person name="Bertelli C."/>
            <person name="Schilde C."/>
            <person name="Kianianmomeni A."/>
            <person name="Burglin T.R."/>
            <person name="Frech C."/>
            <person name="Turcotte B."/>
            <person name="Kopec K.O."/>
            <person name="Synnott J.M."/>
            <person name="Choo C."/>
            <person name="Paponov I."/>
            <person name="Finkler A."/>
            <person name="Soon Heng Tan C."/>
            <person name="Hutchins A.P."/>
            <person name="Weinmeier T."/>
            <person name="Rattei T."/>
            <person name="Chu J.S."/>
            <person name="Gimenez G."/>
            <person name="Irimia M."/>
            <person name="Rigden D.J."/>
            <person name="Fitzpatrick D.A."/>
            <person name="Lorenzo-Morales J."/>
            <person name="Bateman A."/>
            <person name="Chiu C.H."/>
            <person name="Tang P."/>
            <person name="Hegemann P."/>
            <person name="Fromm H."/>
            <person name="Raoult D."/>
            <person name="Greub G."/>
            <person name="Miranda-Saavedra D."/>
            <person name="Chen N."/>
            <person name="Nash P."/>
            <person name="Ginger M.L."/>
            <person name="Horn M."/>
            <person name="Schaap P."/>
            <person name="Caler L."/>
            <person name="Loftus B."/>
        </authorList>
    </citation>
    <scope>NUCLEOTIDE SEQUENCE [LARGE SCALE GENOMIC DNA]</scope>
    <source>
        <strain evidence="13 14">Neff</strain>
    </source>
</reference>
<comment type="subcellular location">
    <subcellularLocation>
        <location evidence="1 11">Endoplasmic reticulum membrane</location>
        <topology evidence="1 11">Multi-pass membrane protein</topology>
    </subcellularLocation>
</comment>
<evidence type="ECO:0000256" key="11">
    <source>
        <dbReference type="RuleBase" id="RU363075"/>
    </source>
</evidence>
<evidence type="ECO:0000256" key="2">
    <source>
        <dbReference type="ARBA" id="ARBA00004687"/>
    </source>
</evidence>
<feature type="transmembrane region" description="Helical" evidence="11">
    <location>
        <begin position="532"/>
        <end position="549"/>
    </location>
</feature>
<dbReference type="AlphaFoldDB" id="L8H0A1"/>
<dbReference type="STRING" id="1257118.L8H0A1"/>
<accession>L8H0A1</accession>
<keyword evidence="4 11" id="KW-0328">Glycosyltransferase</keyword>
<dbReference type="PANTHER" id="PTHR22760:SF3">
    <property type="entry name" value="GPI MANNOSYLTRANSFERASE 4"/>
    <property type="match status" value="1"/>
</dbReference>
<evidence type="ECO:0000256" key="4">
    <source>
        <dbReference type="ARBA" id="ARBA00022676"/>
    </source>
</evidence>
<comment type="pathway">
    <text evidence="2">Glycolipid biosynthesis; glycosylphosphatidylinositol-anchor biosynthesis.</text>
</comment>
<evidence type="ECO:0000256" key="5">
    <source>
        <dbReference type="ARBA" id="ARBA00022679"/>
    </source>
</evidence>
<dbReference type="KEGG" id="acan:ACA1_369200"/>
<feature type="transmembrane region" description="Helical" evidence="11">
    <location>
        <begin position="257"/>
        <end position="290"/>
    </location>
</feature>
<keyword evidence="3" id="KW-0337">GPI-anchor biosynthesis</keyword>
<feature type="transmembrane region" description="Helical" evidence="11">
    <location>
        <begin position="227"/>
        <end position="245"/>
    </location>
</feature>
<evidence type="ECO:0000256" key="7">
    <source>
        <dbReference type="ARBA" id="ARBA00022824"/>
    </source>
</evidence>
<comment type="similarity">
    <text evidence="10">Belongs to the glycosyltransferase 22 family. PIGZ subfamily.</text>
</comment>
<keyword evidence="9 11" id="KW-0472">Membrane</keyword>
<keyword evidence="5 13" id="KW-0808">Transferase</keyword>
<name>L8H0A1_ACACF</name>
<evidence type="ECO:0000256" key="12">
    <source>
        <dbReference type="SAM" id="MobiDB-lite"/>
    </source>
</evidence>
<dbReference type="RefSeq" id="XP_004340208.1">
    <property type="nucleotide sequence ID" value="XM_004340160.1"/>
</dbReference>
<feature type="transmembrane region" description="Helical" evidence="11">
    <location>
        <begin position="199"/>
        <end position="221"/>
    </location>
</feature>
<dbReference type="GO" id="GO:0000026">
    <property type="term" value="F:alpha-1,2-mannosyltransferase activity"/>
    <property type="evidence" value="ECO:0007669"/>
    <property type="project" value="TreeGrafter"/>
</dbReference>
<keyword evidence="6 11" id="KW-0812">Transmembrane</keyword>
<dbReference type="Pfam" id="PF03901">
    <property type="entry name" value="Glyco_transf_22"/>
    <property type="match status" value="1"/>
</dbReference>
<proteinExistence type="inferred from homology"/>
<dbReference type="GO" id="GO:0005789">
    <property type="term" value="C:endoplasmic reticulum membrane"/>
    <property type="evidence" value="ECO:0007669"/>
    <property type="project" value="UniProtKB-SubCell"/>
</dbReference>
<evidence type="ECO:0000256" key="9">
    <source>
        <dbReference type="ARBA" id="ARBA00023136"/>
    </source>
</evidence>
<dbReference type="Proteomes" id="UP000011083">
    <property type="component" value="Unassembled WGS sequence"/>
</dbReference>
<dbReference type="GeneID" id="14918849"/>
<evidence type="ECO:0000256" key="1">
    <source>
        <dbReference type="ARBA" id="ARBA00004477"/>
    </source>
</evidence>
<feature type="transmembrane region" description="Helical" evidence="11">
    <location>
        <begin position="110"/>
        <end position="129"/>
    </location>
</feature>
<evidence type="ECO:0000256" key="3">
    <source>
        <dbReference type="ARBA" id="ARBA00022502"/>
    </source>
</evidence>
<keyword evidence="8 11" id="KW-1133">Transmembrane helix</keyword>
<keyword evidence="14" id="KW-1185">Reference proteome</keyword>
<sequence>MKQRSRSVATPDVKGASPRSGGMLKGGTPKTGSGGRKRGDGGGGWFSGWGGGWVWYGVLVLLRGWGAVGPWGWWSGYVHPDEFFQSPEVAAGAVLGHTQLATPWEFHPSFACRSISLPLLVSGIPFAALEYLNRVVPPLVPGNYAEGTLLSGFALLVAPRFAVFLLSLIVAGASPRCTPLRCAASVSPRDLSALKIARAWGLSASHTVSVLLTLASSWVMLLFHTRTFSNTIESIIFAFSAFIALRAMAPQQKGLGLLWDAVLGMTIAAGVFTRFTYLFFFMPVGLAYLLFHSRSGLWPTQPGHRFVGRAVAMFGRLCVMLAGFLALSFLLVVLDSLYFGTLTLSLHGSVVPWHGLVAVLSRPAEWAHVAFAGTLTLTPWNSLRYNMQVDNLKEHGIHPHYTHALVNFPLLYGPLALAACANGIRFVWSLLAGAQGQPKSVTTSDSATTTLRRRGRWVLALSIVSGLGILSLAPHQEPRFLVPLVLPLSILFPLFGGDEEQQKKKTQKQTQTTKRRSGSGGLTSVAKCLRPWTWVAFNVALLLFFGYLHQAGVVPSLLSLSSATPQAGGQVAHVVYFSTYMPPCYLLANRTDLVIHDVGGDATKLAAVLDLLAQEPHVYAVVPASVSSALHLPHFTSQVQFWPSLSTEDLPRAFAELALVLLRRG</sequence>
<feature type="transmembrane region" description="Helical" evidence="11">
    <location>
        <begin position="310"/>
        <end position="334"/>
    </location>
</feature>
<keyword evidence="7 11" id="KW-0256">Endoplasmic reticulum</keyword>
<dbReference type="PANTHER" id="PTHR22760">
    <property type="entry name" value="GLYCOSYLTRANSFERASE"/>
    <property type="match status" value="1"/>
</dbReference>
<evidence type="ECO:0000256" key="8">
    <source>
        <dbReference type="ARBA" id="ARBA00022989"/>
    </source>
</evidence>
<feature type="region of interest" description="Disordered" evidence="12">
    <location>
        <begin position="501"/>
        <end position="522"/>
    </location>
</feature>
<evidence type="ECO:0000256" key="10">
    <source>
        <dbReference type="ARBA" id="ARBA00038466"/>
    </source>
</evidence>
<feature type="transmembrane region" description="Helical" evidence="11">
    <location>
        <begin position="149"/>
        <end position="171"/>
    </location>
</feature>
<feature type="transmembrane region" description="Helical" evidence="11">
    <location>
        <begin position="480"/>
        <end position="497"/>
    </location>
</feature>
<gene>
    <name evidence="13" type="ORF">ACA1_369200</name>
</gene>
<organism evidence="13 14">
    <name type="scientific">Acanthamoeba castellanii (strain ATCC 30010 / Neff)</name>
    <dbReference type="NCBI Taxonomy" id="1257118"/>
    <lineage>
        <taxon>Eukaryota</taxon>
        <taxon>Amoebozoa</taxon>
        <taxon>Discosea</taxon>
        <taxon>Longamoebia</taxon>
        <taxon>Centramoebida</taxon>
        <taxon>Acanthamoebidae</taxon>
        <taxon>Acanthamoeba</taxon>
    </lineage>
</organism>
<dbReference type="VEuPathDB" id="AmoebaDB:ACA1_369200"/>
<dbReference type="InterPro" id="IPR005599">
    <property type="entry name" value="GPI_mannosylTrfase"/>
</dbReference>
<dbReference type="EC" id="2.4.1.-" evidence="11"/>
<dbReference type="OrthoDB" id="10066429at2759"/>
<dbReference type="EMBL" id="KB007960">
    <property type="protein sequence ID" value="ELR18188.1"/>
    <property type="molecule type" value="Genomic_DNA"/>
</dbReference>
<evidence type="ECO:0000313" key="14">
    <source>
        <dbReference type="Proteomes" id="UP000011083"/>
    </source>
</evidence>
<protein>
    <recommendedName>
        <fullName evidence="11">Mannosyltransferase</fullName>
        <ecNumber evidence="11">2.4.1.-</ecNumber>
    </recommendedName>
</protein>
<dbReference type="OMA" id="HGIHPRY"/>
<feature type="transmembrane region" description="Helical" evidence="11">
    <location>
        <begin position="457"/>
        <end position="474"/>
    </location>
</feature>
<feature type="region of interest" description="Disordered" evidence="12">
    <location>
        <begin position="1"/>
        <end position="43"/>
    </location>
</feature>
<evidence type="ECO:0000313" key="13">
    <source>
        <dbReference type="EMBL" id="ELR18188.1"/>
    </source>
</evidence>
<dbReference type="GO" id="GO:0006506">
    <property type="term" value="P:GPI anchor biosynthetic process"/>
    <property type="evidence" value="ECO:0007669"/>
    <property type="project" value="UniProtKB-KW"/>
</dbReference>
<evidence type="ECO:0000256" key="6">
    <source>
        <dbReference type="ARBA" id="ARBA00022692"/>
    </source>
</evidence>